<dbReference type="EMBL" id="CAJOBC010006184">
    <property type="protein sequence ID" value="CAF3890098.1"/>
    <property type="molecule type" value="Genomic_DNA"/>
</dbReference>
<evidence type="ECO:0000313" key="1">
    <source>
        <dbReference type="EMBL" id="CAF1126531.1"/>
    </source>
</evidence>
<dbReference type="EMBL" id="CAJNOQ010006184">
    <property type="protein sequence ID" value="CAF1126531.1"/>
    <property type="molecule type" value="Genomic_DNA"/>
</dbReference>
<evidence type="ECO:0000313" key="3">
    <source>
        <dbReference type="Proteomes" id="UP000663829"/>
    </source>
</evidence>
<dbReference type="OrthoDB" id="10045083at2759"/>
<protein>
    <submittedName>
        <fullName evidence="1">Uncharacterized protein</fullName>
    </submittedName>
</protein>
<dbReference type="Proteomes" id="UP000663829">
    <property type="component" value="Unassembled WGS sequence"/>
</dbReference>
<name>A0A814QZ33_9BILA</name>
<dbReference type="AlphaFoldDB" id="A0A814QZ33"/>
<accession>A0A814QZ33</accession>
<keyword evidence="3" id="KW-1185">Reference proteome</keyword>
<evidence type="ECO:0000313" key="2">
    <source>
        <dbReference type="EMBL" id="CAF3890098.1"/>
    </source>
</evidence>
<feature type="non-terminal residue" evidence="1">
    <location>
        <position position="1"/>
    </location>
</feature>
<gene>
    <name evidence="1" type="ORF">GPM918_LOCUS19965</name>
    <name evidence="2" type="ORF">SRO942_LOCUS19962</name>
</gene>
<dbReference type="Proteomes" id="UP000681722">
    <property type="component" value="Unassembled WGS sequence"/>
</dbReference>
<organism evidence="1 3">
    <name type="scientific">Didymodactylos carnosus</name>
    <dbReference type="NCBI Taxonomy" id="1234261"/>
    <lineage>
        <taxon>Eukaryota</taxon>
        <taxon>Metazoa</taxon>
        <taxon>Spiralia</taxon>
        <taxon>Gnathifera</taxon>
        <taxon>Rotifera</taxon>
        <taxon>Eurotatoria</taxon>
        <taxon>Bdelloidea</taxon>
        <taxon>Philodinida</taxon>
        <taxon>Philodinidae</taxon>
        <taxon>Didymodactylos</taxon>
    </lineage>
</organism>
<comment type="caution">
    <text evidence="1">The sequence shown here is derived from an EMBL/GenBank/DDBJ whole genome shotgun (WGS) entry which is preliminary data.</text>
</comment>
<proteinExistence type="predicted"/>
<sequence length="352" mass="40061">QKLPYQEKIRILSLLPEDWTYNEIQEKFGCTRHAVNLAKDLRLSTATPLHLEPKKCVIRSHISPALTEHFITWLVETEMLVSIPWGHGELELDSGEVLTIPKQVLQAKRRHVIVQYKWHYEELKFTPLSDRKLFYILENLNASEQKALFGLDDFAVAARDAWEKLEFVCQKLLMSSAELQQNTAKANDIKNLSDDCAYMTIDWAQKILRTEHREGQSKYFGKKGMSVLVGSFTMNNLEIADSYKTETYMLALTRCSQNELDTLSGGHLIATEFAKRHPQIKKLLNRSDNASVLGGHATPESERILHNKLGLELLVRDYSEVQLGKDVSDRMTGSAKMRKGAFVDAGNNTVVV</sequence>
<reference evidence="1" key="1">
    <citation type="submission" date="2021-02" db="EMBL/GenBank/DDBJ databases">
        <authorList>
            <person name="Nowell W R."/>
        </authorList>
    </citation>
    <scope>NUCLEOTIDE SEQUENCE</scope>
</reference>